<proteinExistence type="predicted"/>
<dbReference type="EMBL" id="MNCJ02000319">
    <property type="protein sequence ID" value="KAF5811532.1"/>
    <property type="molecule type" value="Genomic_DNA"/>
</dbReference>
<reference evidence="1" key="1">
    <citation type="journal article" date="2017" name="Nature">
        <title>The sunflower genome provides insights into oil metabolism, flowering and Asterid evolution.</title>
        <authorList>
            <person name="Badouin H."/>
            <person name="Gouzy J."/>
            <person name="Grassa C.J."/>
            <person name="Murat F."/>
            <person name="Staton S.E."/>
            <person name="Cottret L."/>
            <person name="Lelandais-Briere C."/>
            <person name="Owens G.L."/>
            <person name="Carrere S."/>
            <person name="Mayjonade B."/>
            <person name="Legrand L."/>
            <person name="Gill N."/>
            <person name="Kane N.C."/>
            <person name="Bowers J.E."/>
            <person name="Hubner S."/>
            <person name="Bellec A."/>
            <person name="Berard A."/>
            <person name="Berges H."/>
            <person name="Blanchet N."/>
            <person name="Boniface M.C."/>
            <person name="Brunel D."/>
            <person name="Catrice O."/>
            <person name="Chaidir N."/>
            <person name="Claudel C."/>
            <person name="Donnadieu C."/>
            <person name="Faraut T."/>
            <person name="Fievet G."/>
            <person name="Helmstetter N."/>
            <person name="King M."/>
            <person name="Knapp S.J."/>
            <person name="Lai Z."/>
            <person name="Le Paslier M.C."/>
            <person name="Lippi Y."/>
            <person name="Lorenzon L."/>
            <person name="Mandel J.R."/>
            <person name="Marage G."/>
            <person name="Marchand G."/>
            <person name="Marquand E."/>
            <person name="Bret-Mestries E."/>
            <person name="Morien E."/>
            <person name="Nambeesan S."/>
            <person name="Nguyen T."/>
            <person name="Pegot-Espagnet P."/>
            <person name="Pouilly N."/>
            <person name="Raftis F."/>
            <person name="Sallet E."/>
            <person name="Schiex T."/>
            <person name="Thomas J."/>
            <person name="Vandecasteele C."/>
            <person name="Vares D."/>
            <person name="Vear F."/>
            <person name="Vautrin S."/>
            <person name="Crespi M."/>
            <person name="Mangin B."/>
            <person name="Burke J.M."/>
            <person name="Salse J."/>
            <person name="Munos S."/>
            <person name="Vincourt P."/>
            <person name="Rieseberg L.H."/>
            <person name="Langlade N.B."/>
        </authorList>
    </citation>
    <scope>NUCLEOTIDE SEQUENCE</scope>
    <source>
        <tissue evidence="1">Leaves</tissue>
    </source>
</reference>
<reference evidence="1" key="2">
    <citation type="submission" date="2020-06" db="EMBL/GenBank/DDBJ databases">
        <title>Helianthus annuus Genome sequencing and assembly Release 2.</title>
        <authorList>
            <person name="Gouzy J."/>
            <person name="Langlade N."/>
            <person name="Munos S."/>
        </authorList>
    </citation>
    <scope>NUCLEOTIDE SEQUENCE</scope>
    <source>
        <tissue evidence="1">Leaves</tissue>
    </source>
</reference>
<gene>
    <name evidence="1" type="ORF">HanXRQr2_Chr04g0182471</name>
</gene>
<evidence type="ECO:0000313" key="2">
    <source>
        <dbReference type="Proteomes" id="UP000215914"/>
    </source>
</evidence>
<evidence type="ECO:0000313" key="1">
    <source>
        <dbReference type="EMBL" id="KAF5811532.1"/>
    </source>
</evidence>
<organism evidence="1 2">
    <name type="scientific">Helianthus annuus</name>
    <name type="common">Common sunflower</name>
    <dbReference type="NCBI Taxonomy" id="4232"/>
    <lineage>
        <taxon>Eukaryota</taxon>
        <taxon>Viridiplantae</taxon>
        <taxon>Streptophyta</taxon>
        <taxon>Embryophyta</taxon>
        <taxon>Tracheophyta</taxon>
        <taxon>Spermatophyta</taxon>
        <taxon>Magnoliopsida</taxon>
        <taxon>eudicotyledons</taxon>
        <taxon>Gunneridae</taxon>
        <taxon>Pentapetalae</taxon>
        <taxon>asterids</taxon>
        <taxon>campanulids</taxon>
        <taxon>Asterales</taxon>
        <taxon>Asteraceae</taxon>
        <taxon>Asteroideae</taxon>
        <taxon>Heliantheae alliance</taxon>
        <taxon>Heliantheae</taxon>
        <taxon>Helianthus</taxon>
    </lineage>
</organism>
<name>A0A9K3JAQ0_HELAN</name>
<dbReference type="Proteomes" id="UP000215914">
    <property type="component" value="Unassembled WGS sequence"/>
</dbReference>
<comment type="caution">
    <text evidence="1">The sequence shown here is derived from an EMBL/GenBank/DDBJ whole genome shotgun (WGS) entry which is preliminary data.</text>
</comment>
<dbReference type="AlphaFoldDB" id="A0A9K3JAQ0"/>
<dbReference type="PANTHER" id="PTHR33978">
    <property type="entry name" value="SERINE/THREONINE-KINASE"/>
    <property type="match status" value="1"/>
</dbReference>
<protein>
    <submittedName>
        <fullName evidence="1">Uncharacterized protein</fullName>
    </submittedName>
</protein>
<accession>A0A9K3JAQ0</accession>
<sequence>MMRGRQEFDEEKKVEEQHQHEGLDVKIWDCGSPLYDSYELVSIANVLDRHLMKFPYVINRSTTTTRSITHPTSYSSMFSVPVTPMATRRPRKMSECIFVPSFKLWKMKKNDASEVKVGVLKVSQKIVSWRK</sequence>
<dbReference type="PANTHER" id="PTHR33978:SF18">
    <property type="entry name" value="OS01G0656300 PROTEIN"/>
    <property type="match status" value="1"/>
</dbReference>
<dbReference type="Gramene" id="mRNA:HanXRQr2_Chr04g0182471">
    <property type="protein sequence ID" value="CDS:HanXRQr2_Chr04g0182471.1"/>
    <property type="gene ID" value="HanXRQr2_Chr04g0182471"/>
</dbReference>
<keyword evidence="2" id="KW-1185">Reference proteome</keyword>